<organism evidence="2 3">
    <name type="scientific">Saccharopolyspora taberi</name>
    <dbReference type="NCBI Taxonomy" id="60895"/>
    <lineage>
        <taxon>Bacteria</taxon>
        <taxon>Bacillati</taxon>
        <taxon>Actinomycetota</taxon>
        <taxon>Actinomycetes</taxon>
        <taxon>Pseudonocardiales</taxon>
        <taxon>Pseudonocardiaceae</taxon>
        <taxon>Saccharopolyspora</taxon>
    </lineage>
</organism>
<dbReference type="Gene3D" id="3.40.50.1820">
    <property type="entry name" value="alpha/beta hydrolase"/>
    <property type="match status" value="1"/>
</dbReference>
<sequence>MNEASRLGSTRLATGRRLGWAEWGPPDGTAVLFCPGAAQSRSLGFGTDVVGELGVRLISVDRPGLGISDPVPGRTLLDWADDIAALADERAWGRFSVVGYSAGAPFALSCAASGLVASAAVVAGGDEMPRFVDVLPEHVRDAVRSAHSDPVRAEEFFAAFGEVDALWKMILSSSSDLDLAVYRQPAFEAVLRRAMREGLAQGPAGYARDVVLGMRDWPFSAEDIAVPVDLWYGEQDTSPVHSPDSSADLAARIPGAVRHLLPDAGGSALWTHASRILRTLCQRRVA</sequence>
<accession>A0ABN3VBD7</accession>
<dbReference type="PANTHER" id="PTHR43433">
    <property type="entry name" value="HYDROLASE, ALPHA/BETA FOLD FAMILY PROTEIN"/>
    <property type="match status" value="1"/>
</dbReference>
<dbReference type="InterPro" id="IPR000073">
    <property type="entry name" value="AB_hydrolase_1"/>
</dbReference>
<gene>
    <name evidence="2" type="ORF">GCM10010470_24420</name>
</gene>
<evidence type="ECO:0000313" key="2">
    <source>
        <dbReference type="EMBL" id="GAA2788896.1"/>
    </source>
</evidence>
<dbReference type="PANTHER" id="PTHR43433:SF10">
    <property type="entry name" value="AB HYDROLASE-1 DOMAIN-CONTAINING PROTEIN"/>
    <property type="match status" value="1"/>
</dbReference>
<dbReference type="Proteomes" id="UP001500979">
    <property type="component" value="Unassembled WGS sequence"/>
</dbReference>
<dbReference type="SUPFAM" id="SSF53474">
    <property type="entry name" value="alpha/beta-Hydrolases"/>
    <property type="match status" value="1"/>
</dbReference>
<dbReference type="Pfam" id="PF12697">
    <property type="entry name" value="Abhydrolase_6"/>
    <property type="match status" value="1"/>
</dbReference>
<dbReference type="InterPro" id="IPR050471">
    <property type="entry name" value="AB_hydrolase"/>
</dbReference>
<dbReference type="InterPro" id="IPR029058">
    <property type="entry name" value="AB_hydrolase_fold"/>
</dbReference>
<feature type="domain" description="AB hydrolase-1" evidence="1">
    <location>
        <begin position="31"/>
        <end position="265"/>
    </location>
</feature>
<proteinExistence type="predicted"/>
<dbReference type="EMBL" id="BAAAUX010000011">
    <property type="protein sequence ID" value="GAA2788896.1"/>
    <property type="molecule type" value="Genomic_DNA"/>
</dbReference>
<name>A0ABN3VBD7_9PSEU</name>
<dbReference type="RefSeq" id="WP_344679696.1">
    <property type="nucleotide sequence ID" value="NZ_BAAAUX010000011.1"/>
</dbReference>
<comment type="caution">
    <text evidence="2">The sequence shown here is derived from an EMBL/GenBank/DDBJ whole genome shotgun (WGS) entry which is preliminary data.</text>
</comment>
<protein>
    <recommendedName>
        <fullName evidence="1">AB hydrolase-1 domain-containing protein</fullName>
    </recommendedName>
</protein>
<keyword evidence="3" id="KW-1185">Reference proteome</keyword>
<evidence type="ECO:0000259" key="1">
    <source>
        <dbReference type="Pfam" id="PF12697"/>
    </source>
</evidence>
<reference evidence="2 3" key="1">
    <citation type="journal article" date="2019" name="Int. J. Syst. Evol. Microbiol.">
        <title>The Global Catalogue of Microorganisms (GCM) 10K type strain sequencing project: providing services to taxonomists for standard genome sequencing and annotation.</title>
        <authorList>
            <consortium name="The Broad Institute Genomics Platform"/>
            <consortium name="The Broad Institute Genome Sequencing Center for Infectious Disease"/>
            <person name="Wu L."/>
            <person name="Ma J."/>
        </authorList>
    </citation>
    <scope>NUCLEOTIDE SEQUENCE [LARGE SCALE GENOMIC DNA]</scope>
    <source>
        <strain evidence="2 3">JCM 9383</strain>
    </source>
</reference>
<evidence type="ECO:0000313" key="3">
    <source>
        <dbReference type="Proteomes" id="UP001500979"/>
    </source>
</evidence>